<dbReference type="InterPro" id="IPR029068">
    <property type="entry name" value="Glyas_Bleomycin-R_OHBP_Dase"/>
</dbReference>
<name>A0A917MUH9_9BACT</name>
<comment type="caution">
    <text evidence="1">The sequence shown here is derived from an EMBL/GenBank/DDBJ whole genome shotgun (WGS) entry which is preliminary data.</text>
</comment>
<keyword evidence="2" id="KW-1185">Reference proteome</keyword>
<proteinExistence type="predicted"/>
<protein>
    <submittedName>
        <fullName evidence="1">Uncharacterized protein</fullName>
    </submittedName>
</protein>
<reference evidence="1" key="2">
    <citation type="submission" date="2020-09" db="EMBL/GenBank/DDBJ databases">
        <authorList>
            <person name="Sun Q."/>
            <person name="Zhou Y."/>
        </authorList>
    </citation>
    <scope>NUCLEOTIDE SEQUENCE</scope>
    <source>
        <strain evidence="1">CGMCC 1.15290</strain>
    </source>
</reference>
<evidence type="ECO:0000313" key="1">
    <source>
        <dbReference type="EMBL" id="GGH64589.1"/>
    </source>
</evidence>
<organism evidence="1 2">
    <name type="scientific">Filimonas zeae</name>
    <dbReference type="NCBI Taxonomy" id="1737353"/>
    <lineage>
        <taxon>Bacteria</taxon>
        <taxon>Pseudomonadati</taxon>
        <taxon>Bacteroidota</taxon>
        <taxon>Chitinophagia</taxon>
        <taxon>Chitinophagales</taxon>
        <taxon>Chitinophagaceae</taxon>
        <taxon>Filimonas</taxon>
    </lineage>
</organism>
<reference evidence="1" key="1">
    <citation type="journal article" date="2014" name="Int. J. Syst. Evol. Microbiol.">
        <title>Complete genome sequence of Corynebacterium casei LMG S-19264T (=DSM 44701T), isolated from a smear-ripened cheese.</title>
        <authorList>
            <consortium name="US DOE Joint Genome Institute (JGI-PGF)"/>
            <person name="Walter F."/>
            <person name="Albersmeier A."/>
            <person name="Kalinowski J."/>
            <person name="Ruckert C."/>
        </authorList>
    </citation>
    <scope>NUCLEOTIDE SEQUENCE</scope>
    <source>
        <strain evidence="1">CGMCC 1.15290</strain>
    </source>
</reference>
<dbReference type="EMBL" id="BMIB01000002">
    <property type="protein sequence ID" value="GGH64589.1"/>
    <property type="molecule type" value="Genomic_DNA"/>
</dbReference>
<gene>
    <name evidence="1" type="ORF">GCM10011379_16810</name>
</gene>
<dbReference type="Proteomes" id="UP000627292">
    <property type="component" value="Unassembled WGS sequence"/>
</dbReference>
<evidence type="ECO:0000313" key="2">
    <source>
        <dbReference type="Proteomes" id="UP000627292"/>
    </source>
</evidence>
<dbReference type="Gene3D" id="3.10.180.10">
    <property type="entry name" value="2,3-Dihydroxybiphenyl 1,2-Dioxygenase, domain 1"/>
    <property type="match status" value="1"/>
</dbReference>
<accession>A0A917MUH9</accession>
<dbReference type="RefSeq" id="WP_229687794.1">
    <property type="nucleotide sequence ID" value="NZ_BMIB01000002.1"/>
</dbReference>
<dbReference type="AlphaFoldDB" id="A0A917MUH9"/>
<sequence length="74" mass="8554">MLNKAKQFLEENRLQPYNFLKNGTTEPMVFAWMPAVAIYFNDADGNQLEFITLLEGAGKPEMGVVTYEQWLEHN</sequence>